<dbReference type="GeneID" id="65282339"/>
<dbReference type="RefSeq" id="WP_012536553.1">
    <property type="nucleotide sequence ID" value="NZ_AP025160.1"/>
</dbReference>
<reference evidence="1 2" key="1">
    <citation type="submission" date="2018-06" db="EMBL/GenBank/DDBJ databases">
        <title>Draft sequence of Acidithiobacillus ferrooxidans CCM 4253.</title>
        <authorList>
            <person name="Moya-Beltran A."/>
            <person name="Castro M."/>
            <person name="Covarrubias P.C."/>
            <person name="Issotta F."/>
            <person name="Janiczek O."/>
            <person name="Mandl M."/>
            <person name="Kucera J."/>
            <person name="Quatrini R."/>
        </authorList>
    </citation>
    <scope>NUCLEOTIDE SEQUENCE [LARGE SCALE GENOMIC DNA]</scope>
    <source>
        <strain evidence="1 2">CCM 4253</strain>
    </source>
</reference>
<name>A0A2W1K4V4_ACIFR</name>
<evidence type="ECO:0000313" key="2">
    <source>
        <dbReference type="Proteomes" id="UP000248886"/>
    </source>
</evidence>
<organism evidence="1 2">
    <name type="scientific">Acidithiobacillus ferrooxidans</name>
    <name type="common">Thiobacillus ferrooxidans</name>
    <dbReference type="NCBI Taxonomy" id="920"/>
    <lineage>
        <taxon>Bacteria</taxon>
        <taxon>Pseudomonadati</taxon>
        <taxon>Pseudomonadota</taxon>
        <taxon>Acidithiobacillia</taxon>
        <taxon>Acidithiobacillales</taxon>
        <taxon>Acidithiobacillaceae</taxon>
        <taxon>Acidithiobacillus</taxon>
    </lineage>
</organism>
<sequence>MAARERLPIDVNQEIETLRRYLGTSGHHPEVGEFSEIMAPAKAYNQAMTKARGLAWRAP</sequence>
<evidence type="ECO:0000313" key="1">
    <source>
        <dbReference type="EMBL" id="PZD81683.1"/>
    </source>
</evidence>
<protein>
    <submittedName>
        <fullName evidence="1">Uncharacterized protein</fullName>
    </submittedName>
</protein>
<comment type="caution">
    <text evidence="1">The sequence shown here is derived from an EMBL/GenBank/DDBJ whole genome shotgun (WGS) entry which is preliminary data.</text>
</comment>
<gene>
    <name evidence="1" type="ORF">DN052_00965</name>
</gene>
<dbReference type="AlphaFoldDB" id="A0A2W1K4V4"/>
<dbReference type="Proteomes" id="UP000248886">
    <property type="component" value="Unassembled WGS sequence"/>
</dbReference>
<accession>A0A2W1K4V4</accession>
<dbReference type="EMBL" id="QKQP01000001">
    <property type="protein sequence ID" value="PZD81683.1"/>
    <property type="molecule type" value="Genomic_DNA"/>
</dbReference>
<proteinExistence type="predicted"/>